<comment type="caution">
    <text evidence="2">The sequence shown here is derived from an EMBL/GenBank/DDBJ whole genome shotgun (WGS) entry which is preliminary data.</text>
</comment>
<dbReference type="InterPro" id="IPR011990">
    <property type="entry name" value="TPR-like_helical_dom_sf"/>
</dbReference>
<keyword evidence="1" id="KW-1133">Transmembrane helix</keyword>
<dbReference type="EMBL" id="QJVJ01000006">
    <property type="protein sequence ID" value="PYI53835.1"/>
    <property type="molecule type" value="Genomic_DNA"/>
</dbReference>
<evidence type="ECO:0000313" key="2">
    <source>
        <dbReference type="EMBL" id="PYI53835.1"/>
    </source>
</evidence>
<dbReference type="SUPFAM" id="SSF48452">
    <property type="entry name" value="TPR-like"/>
    <property type="match status" value="1"/>
</dbReference>
<keyword evidence="3" id="KW-1185">Reference proteome</keyword>
<sequence length="300" mass="34793">MFELIYLLYVLLCGVLLGVFHRKDKREWWIRFAFATALPVIGFALPVFWPKGAHRRDEEVAAAAESDKFDLFSFELPEPTRSLPKPDTEKEINLVPLEEALLVNDFSTRRKMMIDLLKQDALSYMGIIQSAVSNDDTETSHYAVSAIMEVKRKLTLKLQELSVRYENDKDDPYLLRTYADVLAAYMNSGFLDDRTLMKHRYTYSGLLDRLLELAPESEKAYGEKIRTDLALREYMEAERTAQSYLRRFPNAEDAHMLMMELYFTIGSYDKLRHTLDGLKRSPVRLSNESLTAVRFWSEGA</sequence>
<dbReference type="RefSeq" id="WP_146250216.1">
    <property type="nucleotide sequence ID" value="NZ_QJVJ01000006.1"/>
</dbReference>
<evidence type="ECO:0000313" key="3">
    <source>
        <dbReference type="Proteomes" id="UP000247476"/>
    </source>
</evidence>
<proteinExistence type="predicted"/>
<accession>A0A2V5K3J3</accession>
<keyword evidence="1" id="KW-0812">Transmembrane</keyword>
<protein>
    <submittedName>
        <fullName evidence="2">Uncharacterized protein</fullName>
    </submittedName>
</protein>
<dbReference type="AlphaFoldDB" id="A0A2V5K3J3"/>
<keyword evidence="1" id="KW-0472">Membrane</keyword>
<feature type="transmembrane region" description="Helical" evidence="1">
    <location>
        <begin position="28"/>
        <end position="49"/>
    </location>
</feature>
<dbReference type="OrthoDB" id="1933450at2"/>
<dbReference type="Gene3D" id="1.25.40.10">
    <property type="entry name" value="Tetratricopeptide repeat domain"/>
    <property type="match status" value="1"/>
</dbReference>
<dbReference type="Proteomes" id="UP000247476">
    <property type="component" value="Unassembled WGS sequence"/>
</dbReference>
<gene>
    <name evidence="2" type="ORF">DLM86_14865</name>
</gene>
<feature type="transmembrane region" description="Helical" evidence="1">
    <location>
        <begin position="6"/>
        <end position="21"/>
    </location>
</feature>
<name>A0A2V5K3J3_9BACL</name>
<organism evidence="2 3">
    <name type="scientific">Paenibacillus flagellatus</name>
    <dbReference type="NCBI Taxonomy" id="2211139"/>
    <lineage>
        <taxon>Bacteria</taxon>
        <taxon>Bacillati</taxon>
        <taxon>Bacillota</taxon>
        <taxon>Bacilli</taxon>
        <taxon>Bacillales</taxon>
        <taxon>Paenibacillaceae</taxon>
        <taxon>Paenibacillus</taxon>
    </lineage>
</organism>
<evidence type="ECO:0000256" key="1">
    <source>
        <dbReference type="SAM" id="Phobius"/>
    </source>
</evidence>
<reference evidence="2 3" key="1">
    <citation type="submission" date="2018-05" db="EMBL/GenBank/DDBJ databases">
        <title>Paenibacillus flagellatus sp. nov., isolated from selenium mineral soil.</title>
        <authorList>
            <person name="Dai X."/>
        </authorList>
    </citation>
    <scope>NUCLEOTIDE SEQUENCE [LARGE SCALE GENOMIC DNA]</scope>
    <source>
        <strain evidence="2 3">DXL2</strain>
    </source>
</reference>